<sequence>MNEDIKAALTTGRLTLFLGAGASKSCKSRTGVPLLDGGQLAEALATEAALPYEQESLSVVYSAARSKLQSRLDNFLESKFRHARPSPEYLALAEFAWRRIYTLNIDDALDKALAQRSKQNVETFIAGDSIKNQDQVFERLDYIKLNGSIDRLSDGIIFSSAEYAKATGKALPWYEQTASDFVENTFLFVGTKLDEPLLKFHIERYKEINGKKNGVSFVMTPNASEIQRIDLASYNIFHISGTLLDFTNWLNSNFKKPISAWDLATESIPQLAVLKSDAAKAPGYAALFENVTLVRPDFLPRETTNVSDGQIRDFYKGFYPTWDDILNQIPAELDVLQAILSALDNLTQNACILPIIGPAGSGKSTALMQVALRLSVRPDQAVYHIAEPVDDLLGTLKAIEEACTDNIKRIYVAIDNLDAFSDDLVVALSHRQVSRIYFIGAERENVWARKTKSKLRRFGAKEVVISEFSHADAIKLLEKIQEYGSWTRLGKLTPEARIDELMIRSRKQLLIALWEATAGIGYEKIIQKDYRSLQTDNDRIFMLIIGLATVNRAFVPAELLNRTLIQLGLLRQAPSLLENLAGIVRAENGKYSVRHPIYARYLMDKIVDPILTERAVKALLGAFSIYPAPVIQHISKKEARIYKGIINHNFLRNVLHGKKKVILGLYQSLEKKFERDGMFWLQYGLCYRDFGEDDAALEKLRVACEAYRMPHTEHAFAQQLLIIAPKLDDEIIAFEYLSEARAILLRLDSSIDSDDIFPICTLAEGEVRVVHRFHGDGEARMKAAEYAKELRARLRQTDGDQYMNTMRQRLTSFASSGKWVENSANSEN</sequence>
<feature type="domain" description="Novel STAND NTPase 5" evidence="1">
    <location>
        <begin position="312"/>
        <end position="452"/>
    </location>
</feature>
<keyword evidence="3" id="KW-1185">Reference proteome</keyword>
<dbReference type="RefSeq" id="WP_175049153.1">
    <property type="nucleotide sequence ID" value="NZ_CADIKC010000001.1"/>
</dbReference>
<evidence type="ECO:0000259" key="1">
    <source>
        <dbReference type="Pfam" id="PF25199"/>
    </source>
</evidence>
<evidence type="ECO:0000313" key="3">
    <source>
        <dbReference type="Proteomes" id="UP000494255"/>
    </source>
</evidence>
<dbReference type="GeneID" id="97039468"/>
<reference evidence="2 3" key="1">
    <citation type="submission" date="2020-04" db="EMBL/GenBank/DDBJ databases">
        <authorList>
            <person name="De Canck E."/>
        </authorList>
    </citation>
    <scope>NUCLEOTIDE SEQUENCE [LARGE SCALE GENOMIC DNA]</scope>
    <source>
        <strain evidence="2 3">LMG 24238</strain>
    </source>
</reference>
<dbReference type="Proteomes" id="UP000494255">
    <property type="component" value="Unassembled WGS sequence"/>
</dbReference>
<dbReference type="InterPro" id="IPR027417">
    <property type="entry name" value="P-loop_NTPase"/>
</dbReference>
<gene>
    <name evidence="2" type="ORF">LMG24238_00815</name>
</gene>
<dbReference type="Pfam" id="PF25199">
    <property type="entry name" value="nSTAND_NTPase5"/>
    <property type="match status" value="1"/>
</dbReference>
<name>A0A6J5A3C7_9BURK</name>
<dbReference type="Pfam" id="PF13289">
    <property type="entry name" value="SIR2_2"/>
    <property type="match status" value="1"/>
</dbReference>
<dbReference type="AlphaFoldDB" id="A0A6J5A3C7"/>
<protein>
    <recommendedName>
        <fullName evidence="1">Novel STAND NTPase 5 domain-containing protein</fullName>
    </recommendedName>
</protein>
<dbReference type="SUPFAM" id="SSF52540">
    <property type="entry name" value="P-loop containing nucleoside triphosphate hydrolases"/>
    <property type="match status" value="1"/>
</dbReference>
<evidence type="ECO:0000313" key="2">
    <source>
        <dbReference type="EMBL" id="CAB3646830.1"/>
    </source>
</evidence>
<accession>A0A6J5A3C7</accession>
<organism evidence="2 3">
    <name type="scientific">Paraburkholderia sediminicola</name>
    <dbReference type="NCBI Taxonomy" id="458836"/>
    <lineage>
        <taxon>Bacteria</taxon>
        <taxon>Pseudomonadati</taxon>
        <taxon>Pseudomonadota</taxon>
        <taxon>Betaproteobacteria</taxon>
        <taxon>Burkholderiales</taxon>
        <taxon>Burkholderiaceae</taxon>
        <taxon>Paraburkholderia</taxon>
    </lineage>
</organism>
<dbReference type="InterPro" id="IPR057574">
    <property type="entry name" value="nSTAND_NTPase5_dom"/>
</dbReference>
<dbReference type="EMBL" id="CADIKC010000001">
    <property type="protein sequence ID" value="CAB3646830.1"/>
    <property type="molecule type" value="Genomic_DNA"/>
</dbReference>
<proteinExistence type="predicted"/>